<sequence>MVVTARQQANAAAKRSRGGSSSDEFIRDSDLDLDADSDDERRRGSDSDRSSDFNPFRGSDSDDEPWIGRKKKPLKKRKTSPKKKASTTQDKIETMFERKNSTPSQQQITVTTATGQNLTGTPVGTNGLYLGPARNQPPPRSAIERACSMKEELLIAIERLGQRLPPNTLDQLIDELGGPENVAEMTGRKGRVIQTEDGQILYESRSEADVPLETLNLTEKQRFMDGEKDVAIISEAASSGISLQSDRRARNQRRRVHITLELPWSADRAIQQFGRTHRSNQVNAPEYIFLISDLAGERRFASTVAKRLESLGALTHGDRRATETRDLSQFNIDNKYGRTALEAVMKAIMKYETPLVPPPRDYAGDFFQDVANALVGVGLIVNSESSPGVLSLDKDYNNMSKFLNRILGMPVELQNRLFKYFTDTLAAVMEQAKRSGRFDLVRSIVCVVFLQTNLRVALTQFAQNINALRELIMQDRPGKSKIEVALGKGILDLGSAGESVRRVRCTRYVRRHATGLAPVELHTVHSERGMEWNDALEKCSTLTGAKEGFYLSVQARNNKQTAILCVAYQHSAIKRDKVAKKDQMFHIYRPNTGLQLRMESLADIEKKYKRCGEERLPEAETAWRAQYDASLSTCSHAYWRAACRNALDC</sequence>
<keyword evidence="6" id="KW-1185">Reference proteome</keyword>
<evidence type="ECO:0000256" key="2">
    <source>
        <dbReference type="SAM" id="MobiDB-lite"/>
    </source>
</evidence>
<proteinExistence type="inferred from homology"/>
<comment type="similarity">
    <text evidence="1">Belongs to the SBNO family.</text>
</comment>
<dbReference type="Pfam" id="PF25373">
    <property type="entry name" value="SBNO"/>
    <property type="match status" value="1"/>
</dbReference>
<dbReference type="PANTHER" id="PTHR12706:SF30">
    <property type="entry name" value="PROTEIN STRAWBERRY NOTCH-RELATED"/>
    <property type="match status" value="1"/>
</dbReference>
<feature type="region of interest" description="Disordered" evidence="2">
    <location>
        <begin position="1"/>
        <end position="91"/>
    </location>
</feature>
<dbReference type="Proteomes" id="UP000299102">
    <property type="component" value="Unassembled WGS sequence"/>
</dbReference>
<name>A0A4C1Z2W5_EUMVA</name>
<dbReference type="Gene3D" id="3.40.50.300">
    <property type="entry name" value="P-loop containing nucleotide triphosphate hydrolases"/>
    <property type="match status" value="1"/>
</dbReference>
<evidence type="ECO:0000259" key="3">
    <source>
        <dbReference type="Pfam" id="PF13871"/>
    </source>
</evidence>
<evidence type="ECO:0000256" key="1">
    <source>
        <dbReference type="ARBA" id="ARBA00006992"/>
    </source>
</evidence>
<reference evidence="5 6" key="1">
    <citation type="journal article" date="2019" name="Commun. Biol.">
        <title>The bagworm genome reveals a unique fibroin gene that provides high tensile strength.</title>
        <authorList>
            <person name="Kono N."/>
            <person name="Nakamura H."/>
            <person name="Ohtoshi R."/>
            <person name="Tomita M."/>
            <person name="Numata K."/>
            <person name="Arakawa K."/>
        </authorList>
    </citation>
    <scope>NUCLEOTIDE SEQUENCE [LARGE SCALE GENOMIC DNA]</scope>
</reference>
<feature type="compositionally biased region" description="Polar residues" evidence="2">
    <location>
        <begin position="1"/>
        <end position="10"/>
    </location>
</feature>
<organism evidence="5 6">
    <name type="scientific">Eumeta variegata</name>
    <name type="common">Bagworm moth</name>
    <name type="synonym">Eumeta japonica</name>
    <dbReference type="NCBI Taxonomy" id="151549"/>
    <lineage>
        <taxon>Eukaryota</taxon>
        <taxon>Metazoa</taxon>
        <taxon>Ecdysozoa</taxon>
        <taxon>Arthropoda</taxon>
        <taxon>Hexapoda</taxon>
        <taxon>Insecta</taxon>
        <taxon>Pterygota</taxon>
        <taxon>Neoptera</taxon>
        <taxon>Endopterygota</taxon>
        <taxon>Lepidoptera</taxon>
        <taxon>Glossata</taxon>
        <taxon>Ditrysia</taxon>
        <taxon>Tineoidea</taxon>
        <taxon>Psychidae</taxon>
        <taxon>Oiketicinae</taxon>
        <taxon>Eumeta</taxon>
    </lineage>
</organism>
<dbReference type="Pfam" id="PF13871">
    <property type="entry name" value="Helicase_C_4"/>
    <property type="match status" value="1"/>
</dbReference>
<dbReference type="InterPro" id="IPR057332">
    <property type="entry name" value="SBNO_a/b_dom"/>
</dbReference>
<evidence type="ECO:0000259" key="4">
    <source>
        <dbReference type="Pfam" id="PF25373"/>
    </source>
</evidence>
<feature type="compositionally biased region" description="Polar residues" evidence="2">
    <location>
        <begin position="115"/>
        <end position="124"/>
    </location>
</feature>
<accession>A0A4C1Z2W5</accession>
<feature type="compositionally biased region" description="Basic residues" evidence="2">
    <location>
        <begin position="68"/>
        <end position="85"/>
    </location>
</feature>
<dbReference type="InterPro" id="IPR027417">
    <property type="entry name" value="P-loop_NTPase"/>
</dbReference>
<dbReference type="SUPFAM" id="SSF52540">
    <property type="entry name" value="P-loop containing nucleoside triphosphate hydrolases"/>
    <property type="match status" value="1"/>
</dbReference>
<dbReference type="PANTHER" id="PTHR12706">
    <property type="entry name" value="STRAWBERRY NOTCH-RELATED"/>
    <property type="match status" value="1"/>
</dbReference>
<comment type="caution">
    <text evidence="5">The sequence shown here is derived from an EMBL/GenBank/DDBJ whole genome shotgun (WGS) entry which is preliminary data.</text>
</comment>
<evidence type="ECO:0000313" key="5">
    <source>
        <dbReference type="EMBL" id="GBP81493.1"/>
    </source>
</evidence>
<dbReference type="InterPro" id="IPR026937">
    <property type="entry name" value="SBNO_Helicase_C_dom"/>
</dbReference>
<feature type="region of interest" description="Disordered" evidence="2">
    <location>
        <begin position="115"/>
        <end position="140"/>
    </location>
</feature>
<feature type="compositionally biased region" description="Basic and acidic residues" evidence="2">
    <location>
        <begin position="39"/>
        <end position="51"/>
    </location>
</feature>
<dbReference type="GO" id="GO:0042393">
    <property type="term" value="F:histone binding"/>
    <property type="evidence" value="ECO:0007669"/>
    <property type="project" value="TreeGrafter"/>
</dbReference>
<evidence type="ECO:0000313" key="6">
    <source>
        <dbReference type="Proteomes" id="UP000299102"/>
    </source>
</evidence>
<gene>
    <name evidence="5" type="primary">sno</name>
    <name evidence="5" type="ORF">EVAR_64202_1</name>
</gene>
<dbReference type="GO" id="GO:0006355">
    <property type="term" value="P:regulation of DNA-templated transcription"/>
    <property type="evidence" value="ECO:0007669"/>
    <property type="project" value="InterPro"/>
</dbReference>
<dbReference type="AlphaFoldDB" id="A0A4C1Z2W5"/>
<dbReference type="STRING" id="151549.A0A4C1Z2W5"/>
<dbReference type="InterPro" id="IPR026741">
    <property type="entry name" value="SNO"/>
</dbReference>
<dbReference type="OrthoDB" id="421838at2759"/>
<feature type="domain" description="Strawberry notch helicase C" evidence="3">
    <location>
        <begin position="167"/>
        <end position="440"/>
    </location>
</feature>
<dbReference type="EMBL" id="BGZK01001514">
    <property type="protein sequence ID" value="GBP81493.1"/>
    <property type="molecule type" value="Genomic_DNA"/>
</dbReference>
<protein>
    <submittedName>
        <fullName evidence="5">Protein strawberry notch</fullName>
    </submittedName>
</protein>
<feature type="domain" description="SBNO alpha/beta" evidence="4">
    <location>
        <begin position="530"/>
        <end position="646"/>
    </location>
</feature>
<dbReference type="GO" id="GO:0031490">
    <property type="term" value="F:chromatin DNA binding"/>
    <property type="evidence" value="ECO:0007669"/>
    <property type="project" value="TreeGrafter"/>
</dbReference>
<dbReference type="GO" id="GO:0005634">
    <property type="term" value="C:nucleus"/>
    <property type="evidence" value="ECO:0007669"/>
    <property type="project" value="TreeGrafter"/>
</dbReference>